<sequence>MEMRKVVLDENIIPPMTHPWGKAWKQPDRNNLVLDDKYAMMYRRDFEMLPDYTGSEPTGKYNGKMWKAQYVSRDERKWYLCWCHDENTVSQEIYISYREILIID</sequence>
<dbReference type="EMBL" id="QRKC01000005">
    <property type="protein sequence ID" value="RHH76805.1"/>
    <property type="molecule type" value="Genomic_DNA"/>
</dbReference>
<gene>
    <name evidence="1" type="ORF">DW191_12715</name>
</gene>
<evidence type="ECO:0000313" key="2">
    <source>
        <dbReference type="Proteomes" id="UP000283732"/>
    </source>
</evidence>
<protein>
    <submittedName>
        <fullName evidence="1">Uncharacterized protein</fullName>
    </submittedName>
</protein>
<dbReference type="Proteomes" id="UP000283732">
    <property type="component" value="Unassembled WGS sequence"/>
</dbReference>
<evidence type="ECO:0000313" key="1">
    <source>
        <dbReference type="EMBL" id="RHH76805.1"/>
    </source>
</evidence>
<proteinExistence type="predicted"/>
<accession>A0A414XSA9</accession>
<name>A0A414XSA9_9BACT</name>
<reference evidence="1 2" key="1">
    <citation type="submission" date="2018-08" db="EMBL/GenBank/DDBJ databases">
        <title>A genome reference for cultivated species of the human gut microbiota.</title>
        <authorList>
            <person name="Zou Y."/>
            <person name="Xue W."/>
            <person name="Luo G."/>
        </authorList>
    </citation>
    <scope>NUCLEOTIDE SEQUENCE [LARGE SCALE GENOMIC DNA]</scope>
    <source>
        <strain evidence="1 2">AM16-50</strain>
    </source>
</reference>
<dbReference type="AlphaFoldDB" id="A0A414XSA9"/>
<organism evidence="1 2">
    <name type="scientific">Parabacteroides merdae</name>
    <dbReference type="NCBI Taxonomy" id="46503"/>
    <lineage>
        <taxon>Bacteria</taxon>
        <taxon>Pseudomonadati</taxon>
        <taxon>Bacteroidota</taxon>
        <taxon>Bacteroidia</taxon>
        <taxon>Bacteroidales</taxon>
        <taxon>Tannerellaceae</taxon>
        <taxon>Parabacteroides</taxon>
    </lineage>
</organism>
<dbReference type="RefSeq" id="WP_122291244.1">
    <property type="nucleotide sequence ID" value="NZ_QRKC01000005.1"/>
</dbReference>
<comment type="caution">
    <text evidence="1">The sequence shown here is derived from an EMBL/GenBank/DDBJ whole genome shotgun (WGS) entry which is preliminary data.</text>
</comment>